<dbReference type="Proteomes" id="UP000823388">
    <property type="component" value="Chromosome 3N"/>
</dbReference>
<accession>A0A8T0UGT5</accession>
<comment type="caution">
    <text evidence="1">The sequence shown here is derived from an EMBL/GenBank/DDBJ whole genome shotgun (WGS) entry which is preliminary data.</text>
</comment>
<dbReference type="AlphaFoldDB" id="A0A8T0UGT5"/>
<protein>
    <submittedName>
        <fullName evidence="1">Uncharacterized protein</fullName>
    </submittedName>
</protein>
<evidence type="ECO:0000313" key="2">
    <source>
        <dbReference type="Proteomes" id="UP000823388"/>
    </source>
</evidence>
<dbReference type="EMBL" id="CM029042">
    <property type="protein sequence ID" value="KAG2621577.1"/>
    <property type="molecule type" value="Genomic_DNA"/>
</dbReference>
<organism evidence="1 2">
    <name type="scientific">Panicum virgatum</name>
    <name type="common">Blackwell switchgrass</name>
    <dbReference type="NCBI Taxonomy" id="38727"/>
    <lineage>
        <taxon>Eukaryota</taxon>
        <taxon>Viridiplantae</taxon>
        <taxon>Streptophyta</taxon>
        <taxon>Embryophyta</taxon>
        <taxon>Tracheophyta</taxon>
        <taxon>Spermatophyta</taxon>
        <taxon>Magnoliopsida</taxon>
        <taxon>Liliopsida</taxon>
        <taxon>Poales</taxon>
        <taxon>Poaceae</taxon>
        <taxon>PACMAD clade</taxon>
        <taxon>Panicoideae</taxon>
        <taxon>Panicodae</taxon>
        <taxon>Paniceae</taxon>
        <taxon>Panicinae</taxon>
        <taxon>Panicum</taxon>
        <taxon>Panicum sect. Hiantes</taxon>
    </lineage>
</organism>
<gene>
    <name evidence="1" type="ORF">PVAP13_3NG255008</name>
</gene>
<name>A0A8T0UGT5_PANVG</name>
<evidence type="ECO:0000313" key="1">
    <source>
        <dbReference type="EMBL" id="KAG2621577.1"/>
    </source>
</evidence>
<reference evidence="1" key="1">
    <citation type="submission" date="2020-05" db="EMBL/GenBank/DDBJ databases">
        <title>WGS assembly of Panicum virgatum.</title>
        <authorList>
            <person name="Lovell J.T."/>
            <person name="Jenkins J."/>
            <person name="Shu S."/>
            <person name="Juenger T.E."/>
            <person name="Schmutz J."/>
        </authorList>
    </citation>
    <scope>NUCLEOTIDE SEQUENCE</scope>
    <source>
        <strain evidence="1">AP13</strain>
    </source>
</reference>
<proteinExistence type="predicted"/>
<sequence length="118" mass="13568">MSLRTARGRAEESSRCELEAVRALLILRFISCPRGVFSRRFPMGLSMRTVPPQFISWGFQLIIKFWDQKNQDSFFFVKPNIDAAGFGILRMGHFTTIRLTLVANVEIKVCRTIVLEDV</sequence>
<keyword evidence="2" id="KW-1185">Reference proteome</keyword>